<dbReference type="InterPro" id="IPR041682">
    <property type="entry name" value="AAA_14"/>
</dbReference>
<dbReference type="SUPFAM" id="SSF52540">
    <property type="entry name" value="P-loop containing nucleoside triphosphate hydrolases"/>
    <property type="match status" value="1"/>
</dbReference>
<dbReference type="InterPro" id="IPR027417">
    <property type="entry name" value="P-loop_NTPase"/>
</dbReference>
<feature type="domain" description="DUF4143" evidence="2">
    <location>
        <begin position="227"/>
        <end position="395"/>
    </location>
</feature>
<keyword evidence="3" id="KW-0067">ATP-binding</keyword>
<dbReference type="RefSeq" id="WP_185981122.1">
    <property type="nucleotide sequence ID" value="NZ_CP060204.1"/>
</dbReference>
<dbReference type="KEGG" id="stim:H1B31_04945"/>
<keyword evidence="4" id="KW-1185">Reference proteome</keyword>
<evidence type="ECO:0000259" key="1">
    <source>
        <dbReference type="Pfam" id="PF13173"/>
    </source>
</evidence>
<dbReference type="PANTHER" id="PTHR33295">
    <property type="entry name" value="ATPASE"/>
    <property type="match status" value="1"/>
</dbReference>
<proteinExistence type="predicted"/>
<dbReference type="AlphaFoldDB" id="A0A7G7VMD1"/>
<name>A0A7G7VMD1_9FIRM</name>
<evidence type="ECO:0000313" key="3">
    <source>
        <dbReference type="EMBL" id="QNH55274.1"/>
    </source>
</evidence>
<reference evidence="3 4" key="1">
    <citation type="submission" date="2020-07" db="EMBL/GenBank/DDBJ databases">
        <title>Complete genome and description of Selenomonas timonensis sp. nov., a new bacterium isolated from a gingivitis subject.</title>
        <authorList>
            <person name="Antezack A."/>
        </authorList>
    </citation>
    <scope>NUCLEOTIDE SEQUENCE [LARGE SCALE GENOMIC DNA]</scope>
    <source>
        <strain evidence="3 4">Marseille-Q3039</strain>
    </source>
</reference>
<protein>
    <submittedName>
        <fullName evidence="3">ATP-binding protein</fullName>
    </submittedName>
</protein>
<sequence length="442" mass="52079">MFKRKILAEMISWKRRSRGRSALLIQGARRIGKSTTAEEFARREYKSYILIDFSKARQEVVRLFRDISDLDFFFLQLQLFYNVRLYERESLIIFDEVQLQPLARQAIKHLVADHRYDYLETGSLITLRKNIRDILIPSEEECLSMYPMDYEEFLWAKGDETTIPLLHECFSRGRGLGDVVHRKQMQGFRLYMLIGGMPQSVESYLSTNNFNQIDQVKRNILTLYENDFRKIDHSGRATQIFDAIPAELSKNTFRYQVSKIIEKQRASNVREIIADLQDSMTVLPAFRINDPGVGMSHYKDIDHFKLYLCDTGLFVTLAFKDRSFTENIIYEKLLHGKLPANLGYLYENIVAQTFRAGGNELFYFTFPSDTSNRTYEIDFLLPRKHKICPIEVKSSGYKKHASLDRFRTKYRERIQESYVLYTKDYAPSDMLKYVPVYMAQFL</sequence>
<evidence type="ECO:0000259" key="2">
    <source>
        <dbReference type="Pfam" id="PF13635"/>
    </source>
</evidence>
<dbReference type="Pfam" id="PF13173">
    <property type="entry name" value="AAA_14"/>
    <property type="match status" value="1"/>
</dbReference>
<dbReference type="PANTHER" id="PTHR33295:SF7">
    <property type="entry name" value="ATPASE"/>
    <property type="match status" value="1"/>
</dbReference>
<dbReference type="EMBL" id="CP060204">
    <property type="protein sequence ID" value="QNH55274.1"/>
    <property type="molecule type" value="Genomic_DNA"/>
</dbReference>
<dbReference type="GO" id="GO:0005524">
    <property type="term" value="F:ATP binding"/>
    <property type="evidence" value="ECO:0007669"/>
    <property type="project" value="UniProtKB-KW"/>
</dbReference>
<dbReference type="InterPro" id="IPR025420">
    <property type="entry name" value="DUF4143"/>
</dbReference>
<organism evidence="3 4">
    <name type="scientific">Selenomonas timonae</name>
    <dbReference type="NCBI Taxonomy" id="2754044"/>
    <lineage>
        <taxon>Bacteria</taxon>
        <taxon>Bacillati</taxon>
        <taxon>Bacillota</taxon>
        <taxon>Negativicutes</taxon>
        <taxon>Selenomonadales</taxon>
        <taxon>Selenomonadaceae</taxon>
        <taxon>Selenomonas</taxon>
    </lineage>
</organism>
<dbReference type="Proteomes" id="UP000515480">
    <property type="component" value="Chromosome"/>
</dbReference>
<keyword evidence="3" id="KW-0547">Nucleotide-binding</keyword>
<evidence type="ECO:0000313" key="4">
    <source>
        <dbReference type="Proteomes" id="UP000515480"/>
    </source>
</evidence>
<feature type="domain" description="AAA" evidence="1">
    <location>
        <begin position="21"/>
        <end position="154"/>
    </location>
</feature>
<gene>
    <name evidence="3" type="ORF">H1B31_04945</name>
</gene>
<dbReference type="Pfam" id="PF13635">
    <property type="entry name" value="DUF4143"/>
    <property type="match status" value="1"/>
</dbReference>
<accession>A0A7G7VMD1</accession>